<dbReference type="PANTHER" id="PTHR46797">
    <property type="entry name" value="HTH-TYPE TRANSCRIPTIONAL REGULATOR"/>
    <property type="match status" value="1"/>
</dbReference>
<dbReference type="RefSeq" id="WP_074770386.1">
    <property type="nucleotide sequence ID" value="NZ_FNKP01000002.1"/>
</dbReference>
<dbReference type="Gene3D" id="1.10.260.40">
    <property type="entry name" value="lambda repressor-like DNA-binding domains"/>
    <property type="match status" value="1"/>
</dbReference>
<dbReference type="AlphaFoldDB" id="A0A1H1IPT8"/>
<dbReference type="InterPro" id="IPR014710">
    <property type="entry name" value="RmlC-like_jellyroll"/>
</dbReference>
<dbReference type="SMART" id="SM00530">
    <property type="entry name" value="HTH_XRE"/>
    <property type="match status" value="1"/>
</dbReference>
<dbReference type="GO" id="GO:0005829">
    <property type="term" value="C:cytosol"/>
    <property type="evidence" value="ECO:0007669"/>
    <property type="project" value="TreeGrafter"/>
</dbReference>
<organism evidence="4 5">
    <name type="scientific">Paraburkholderia fungorum</name>
    <dbReference type="NCBI Taxonomy" id="134537"/>
    <lineage>
        <taxon>Bacteria</taxon>
        <taxon>Pseudomonadati</taxon>
        <taxon>Pseudomonadota</taxon>
        <taxon>Betaproteobacteria</taxon>
        <taxon>Burkholderiales</taxon>
        <taxon>Burkholderiaceae</taxon>
        <taxon>Paraburkholderia</taxon>
    </lineage>
</organism>
<dbReference type="InterPro" id="IPR010982">
    <property type="entry name" value="Lambda_DNA-bd_dom_sf"/>
</dbReference>
<dbReference type="OrthoDB" id="9805356at2"/>
<reference evidence="5" key="1">
    <citation type="submission" date="2016-10" db="EMBL/GenBank/DDBJ databases">
        <authorList>
            <person name="Varghese N."/>
        </authorList>
    </citation>
    <scope>NUCLEOTIDE SEQUENCE [LARGE SCALE GENOMIC DNA]</scope>
    <source>
        <strain evidence="5">GAS106B</strain>
    </source>
</reference>
<evidence type="ECO:0000259" key="3">
    <source>
        <dbReference type="PROSITE" id="PS50943"/>
    </source>
</evidence>
<proteinExistence type="predicted"/>
<sequence length="237" mass="25292">MQTEESPKKARQKAGRQPVAGAASKVATRRDKEVPIDPAAANADAVAVAEPVEHAGEASPGETIARHRHARGMTLTALSALSSVSISTISRIENGRISPTYSVLSRLAKALDIRWPDMVGGNEKSFAQGCRAVSRAGHGVKHPTSTGIFEWLGAELVTKSMEPTLIEAIADTGKHVLAAHDGQEFIFVTEGSLIFMMRDYAPLTLEKGDSVYFDAGTPHACYGVQMPARYLSIVAKP</sequence>
<keyword evidence="1" id="KW-0238">DNA-binding</keyword>
<dbReference type="PROSITE" id="PS50943">
    <property type="entry name" value="HTH_CROC1"/>
    <property type="match status" value="1"/>
</dbReference>
<dbReference type="Proteomes" id="UP000183487">
    <property type="component" value="Unassembled WGS sequence"/>
</dbReference>
<feature type="region of interest" description="Disordered" evidence="2">
    <location>
        <begin position="1"/>
        <end position="39"/>
    </location>
</feature>
<dbReference type="Gene3D" id="2.60.120.10">
    <property type="entry name" value="Jelly Rolls"/>
    <property type="match status" value="1"/>
</dbReference>
<dbReference type="Pfam" id="PF13560">
    <property type="entry name" value="HTH_31"/>
    <property type="match status" value="1"/>
</dbReference>
<dbReference type="InterPro" id="IPR013096">
    <property type="entry name" value="Cupin_2"/>
</dbReference>
<dbReference type="PANTHER" id="PTHR46797:SF20">
    <property type="entry name" value="BLR4304 PROTEIN"/>
    <property type="match status" value="1"/>
</dbReference>
<dbReference type="InterPro" id="IPR001387">
    <property type="entry name" value="Cro/C1-type_HTH"/>
</dbReference>
<dbReference type="InterPro" id="IPR011051">
    <property type="entry name" value="RmlC_Cupin_sf"/>
</dbReference>
<protein>
    <submittedName>
        <fullName evidence="4">Transcriptional regulator, XRE family with cupin sensor</fullName>
    </submittedName>
</protein>
<dbReference type="CDD" id="cd02209">
    <property type="entry name" value="cupin_XRE_C"/>
    <property type="match status" value="1"/>
</dbReference>
<dbReference type="EMBL" id="FNKP01000002">
    <property type="protein sequence ID" value="SDR39629.1"/>
    <property type="molecule type" value="Genomic_DNA"/>
</dbReference>
<evidence type="ECO:0000313" key="4">
    <source>
        <dbReference type="EMBL" id="SDR39629.1"/>
    </source>
</evidence>
<dbReference type="CDD" id="cd00093">
    <property type="entry name" value="HTH_XRE"/>
    <property type="match status" value="1"/>
</dbReference>
<gene>
    <name evidence="4" type="ORF">SAMN05443245_5467</name>
</gene>
<accession>A0A1H1IPT8</accession>
<evidence type="ECO:0000313" key="5">
    <source>
        <dbReference type="Proteomes" id="UP000183487"/>
    </source>
</evidence>
<dbReference type="GO" id="GO:0003677">
    <property type="term" value="F:DNA binding"/>
    <property type="evidence" value="ECO:0007669"/>
    <property type="project" value="UniProtKB-KW"/>
</dbReference>
<dbReference type="Pfam" id="PF07883">
    <property type="entry name" value="Cupin_2"/>
    <property type="match status" value="1"/>
</dbReference>
<dbReference type="GO" id="GO:0003700">
    <property type="term" value="F:DNA-binding transcription factor activity"/>
    <property type="evidence" value="ECO:0007669"/>
    <property type="project" value="TreeGrafter"/>
</dbReference>
<dbReference type="SUPFAM" id="SSF51182">
    <property type="entry name" value="RmlC-like cupins"/>
    <property type="match status" value="1"/>
</dbReference>
<feature type="domain" description="HTH cro/C1-type" evidence="3">
    <location>
        <begin position="64"/>
        <end position="118"/>
    </location>
</feature>
<evidence type="ECO:0000256" key="2">
    <source>
        <dbReference type="SAM" id="MobiDB-lite"/>
    </source>
</evidence>
<name>A0A1H1IPT8_9BURK</name>
<evidence type="ECO:0000256" key="1">
    <source>
        <dbReference type="ARBA" id="ARBA00023125"/>
    </source>
</evidence>
<keyword evidence="5" id="KW-1185">Reference proteome</keyword>
<dbReference type="SUPFAM" id="SSF47413">
    <property type="entry name" value="lambda repressor-like DNA-binding domains"/>
    <property type="match status" value="1"/>
</dbReference>
<dbReference type="InterPro" id="IPR050807">
    <property type="entry name" value="TransReg_Diox_bact_type"/>
</dbReference>